<dbReference type="InParanoid" id="D6TET8"/>
<evidence type="ECO:0000313" key="1">
    <source>
        <dbReference type="EMBL" id="EFH88537.1"/>
    </source>
</evidence>
<reference evidence="1 2" key="1">
    <citation type="journal article" date="2011" name="Stand. Genomic Sci.">
        <title>Non-contiguous finished genome sequence and contextual data of the filamentous soil bacterium Ktedonobacter racemifer type strain (SOSP1-21).</title>
        <authorList>
            <person name="Chang Y.J."/>
            <person name="Land M."/>
            <person name="Hauser L."/>
            <person name="Chertkov O."/>
            <person name="Del Rio T.G."/>
            <person name="Nolan M."/>
            <person name="Copeland A."/>
            <person name="Tice H."/>
            <person name="Cheng J.F."/>
            <person name="Lucas S."/>
            <person name="Han C."/>
            <person name="Goodwin L."/>
            <person name="Pitluck S."/>
            <person name="Ivanova N."/>
            <person name="Ovchinikova G."/>
            <person name="Pati A."/>
            <person name="Chen A."/>
            <person name="Palaniappan K."/>
            <person name="Mavromatis K."/>
            <person name="Liolios K."/>
            <person name="Brettin T."/>
            <person name="Fiebig A."/>
            <person name="Rohde M."/>
            <person name="Abt B."/>
            <person name="Goker M."/>
            <person name="Detter J.C."/>
            <person name="Woyke T."/>
            <person name="Bristow J."/>
            <person name="Eisen J.A."/>
            <person name="Markowitz V."/>
            <person name="Hugenholtz P."/>
            <person name="Kyrpides N.C."/>
            <person name="Klenk H.P."/>
            <person name="Lapidus A."/>
        </authorList>
    </citation>
    <scope>NUCLEOTIDE SEQUENCE [LARGE SCALE GENOMIC DNA]</scope>
    <source>
        <strain evidence="2">DSM 44963</strain>
    </source>
</reference>
<keyword evidence="2" id="KW-1185">Reference proteome</keyword>
<dbReference type="EMBL" id="ADVG01000001">
    <property type="protein sequence ID" value="EFH88537.1"/>
    <property type="molecule type" value="Genomic_DNA"/>
</dbReference>
<proteinExistence type="predicted"/>
<dbReference type="SUPFAM" id="SSF47413">
    <property type="entry name" value="lambda repressor-like DNA-binding domains"/>
    <property type="match status" value="1"/>
</dbReference>
<evidence type="ECO:0008006" key="3">
    <source>
        <dbReference type="Google" id="ProtNLM"/>
    </source>
</evidence>
<dbReference type="InterPro" id="IPR010982">
    <property type="entry name" value="Lambda_DNA-bd_dom_sf"/>
</dbReference>
<accession>D6TET8</accession>
<organism evidence="1 2">
    <name type="scientific">Ktedonobacter racemifer DSM 44963</name>
    <dbReference type="NCBI Taxonomy" id="485913"/>
    <lineage>
        <taxon>Bacteria</taxon>
        <taxon>Bacillati</taxon>
        <taxon>Chloroflexota</taxon>
        <taxon>Ktedonobacteria</taxon>
        <taxon>Ktedonobacterales</taxon>
        <taxon>Ktedonobacteraceae</taxon>
        <taxon>Ktedonobacter</taxon>
    </lineage>
</organism>
<dbReference type="GO" id="GO:0003677">
    <property type="term" value="F:DNA binding"/>
    <property type="evidence" value="ECO:0007669"/>
    <property type="project" value="InterPro"/>
</dbReference>
<sequence>MTISCKLRLLLARANVERAKEGLPPLSLRRLAQESGVSLSVLAALHRGQSRRVDYTTIDQLLNYFNRYFGVTVNDLLTWEHALQDEVPLTLDASRGRAT</sequence>
<gene>
    <name evidence="1" type="ORF">Krac_10012</name>
</gene>
<dbReference type="AlphaFoldDB" id="D6TET8"/>
<protein>
    <recommendedName>
        <fullName evidence="3">Helix-turn-helix domain protein</fullName>
    </recommendedName>
</protein>
<dbReference type="RefSeq" id="WP_007904609.1">
    <property type="nucleotide sequence ID" value="NZ_ADVG01000001.1"/>
</dbReference>
<dbReference type="Proteomes" id="UP000004508">
    <property type="component" value="Unassembled WGS sequence"/>
</dbReference>
<dbReference type="Gene3D" id="1.10.260.40">
    <property type="entry name" value="lambda repressor-like DNA-binding domains"/>
    <property type="match status" value="1"/>
</dbReference>
<name>D6TET8_KTERA</name>
<dbReference type="OrthoDB" id="165065at2"/>
<evidence type="ECO:0000313" key="2">
    <source>
        <dbReference type="Proteomes" id="UP000004508"/>
    </source>
</evidence>
<comment type="caution">
    <text evidence="1">The sequence shown here is derived from an EMBL/GenBank/DDBJ whole genome shotgun (WGS) entry which is preliminary data.</text>
</comment>